<evidence type="ECO:0000313" key="2">
    <source>
        <dbReference type="Proteomes" id="UP000662747"/>
    </source>
</evidence>
<proteinExistence type="predicted"/>
<dbReference type="Proteomes" id="UP000662747">
    <property type="component" value="Chromosome"/>
</dbReference>
<sequence>MAVKMVGFFREGINGAPGDPSAPSIHDWLGKLSPDERRRVAEYLDQGKVIVTSCGPLGDILNPARGKVTLAELRTDGVFMWPTPLAYYVREYGVGLPSEFLSHMEAAGWSPPRLSDEAWALLAKDDSPGS</sequence>
<keyword evidence="2" id="KW-1185">Reference proteome</keyword>
<gene>
    <name evidence="1" type="ORF">JY651_28695</name>
</gene>
<accession>A0ABX7NLL3</accession>
<dbReference type="EMBL" id="CP071090">
    <property type="protein sequence ID" value="QSQ19311.1"/>
    <property type="molecule type" value="Genomic_DNA"/>
</dbReference>
<organism evidence="1 2">
    <name type="scientific">Pyxidicoccus parkwayensis</name>
    <dbReference type="NCBI Taxonomy" id="2813578"/>
    <lineage>
        <taxon>Bacteria</taxon>
        <taxon>Pseudomonadati</taxon>
        <taxon>Myxococcota</taxon>
        <taxon>Myxococcia</taxon>
        <taxon>Myxococcales</taxon>
        <taxon>Cystobacterineae</taxon>
        <taxon>Myxococcaceae</taxon>
        <taxon>Pyxidicoccus</taxon>
    </lineage>
</organism>
<evidence type="ECO:0000313" key="1">
    <source>
        <dbReference type="EMBL" id="QSQ19311.1"/>
    </source>
</evidence>
<name>A0ABX7NLL3_9BACT</name>
<protein>
    <submittedName>
        <fullName evidence="1">Uncharacterized protein</fullName>
    </submittedName>
</protein>
<dbReference type="RefSeq" id="WP_206720898.1">
    <property type="nucleotide sequence ID" value="NZ_CP071090.1"/>
</dbReference>
<reference evidence="1 2" key="1">
    <citation type="submission" date="2021-02" db="EMBL/GenBank/DDBJ databases">
        <title>De Novo genome assembly of isolated myxobacteria.</title>
        <authorList>
            <person name="Stevens D.C."/>
        </authorList>
    </citation>
    <scope>NUCLEOTIDE SEQUENCE [LARGE SCALE GENOMIC DNA]</scope>
    <source>
        <strain evidence="2">SCPEA02</strain>
    </source>
</reference>